<dbReference type="Gene3D" id="3.90.1170.50">
    <property type="entry name" value="Aldehyde oxidase/xanthine dehydrogenase, a/b hammerhead"/>
    <property type="match status" value="1"/>
</dbReference>
<dbReference type="SUPFAM" id="SSF56003">
    <property type="entry name" value="Molybdenum cofactor-binding domain"/>
    <property type="match status" value="1"/>
</dbReference>
<dbReference type="EMBL" id="UINC01005682">
    <property type="protein sequence ID" value="SVA22890.1"/>
    <property type="molecule type" value="Genomic_DNA"/>
</dbReference>
<evidence type="ECO:0000256" key="2">
    <source>
        <dbReference type="ARBA" id="ARBA00023002"/>
    </source>
</evidence>
<dbReference type="GO" id="GO:0016491">
    <property type="term" value="F:oxidoreductase activity"/>
    <property type="evidence" value="ECO:0007669"/>
    <property type="project" value="UniProtKB-KW"/>
</dbReference>
<reference evidence="4" key="1">
    <citation type="submission" date="2018-05" db="EMBL/GenBank/DDBJ databases">
        <authorList>
            <person name="Lanie J.A."/>
            <person name="Ng W.-L."/>
            <person name="Kazmierczak K.M."/>
            <person name="Andrzejewski T.M."/>
            <person name="Davidsen T.M."/>
            <person name="Wayne K.J."/>
            <person name="Tettelin H."/>
            <person name="Glass J.I."/>
            <person name="Rusch D."/>
            <person name="Podicherti R."/>
            <person name="Tsui H.-C.T."/>
            <person name="Winkler M.E."/>
        </authorList>
    </citation>
    <scope>NUCLEOTIDE SEQUENCE</scope>
</reference>
<organism evidence="4">
    <name type="scientific">marine metagenome</name>
    <dbReference type="NCBI Taxonomy" id="408172"/>
    <lineage>
        <taxon>unclassified sequences</taxon>
        <taxon>metagenomes</taxon>
        <taxon>ecological metagenomes</taxon>
    </lineage>
</organism>
<dbReference type="InterPro" id="IPR016208">
    <property type="entry name" value="Ald_Oxase/xanthine_DH-like"/>
</dbReference>
<dbReference type="InterPro" id="IPR000674">
    <property type="entry name" value="Ald_Oxase/Xan_DH_a/b"/>
</dbReference>
<feature type="domain" description="Aldehyde oxidase/xanthine dehydrogenase a/b hammerhead" evidence="3">
    <location>
        <begin position="19"/>
        <end position="139"/>
    </location>
</feature>
<keyword evidence="2" id="KW-0560">Oxidoreductase</keyword>
<dbReference type="Pfam" id="PF02738">
    <property type="entry name" value="MoCoBD_1"/>
    <property type="match status" value="1"/>
</dbReference>
<dbReference type="Pfam" id="PF20256">
    <property type="entry name" value="MoCoBD_2"/>
    <property type="match status" value="1"/>
</dbReference>
<dbReference type="InterPro" id="IPR046867">
    <property type="entry name" value="AldOxase/xan_DH_MoCoBD2"/>
</dbReference>
<dbReference type="InterPro" id="IPR036856">
    <property type="entry name" value="Ald_Oxase/Xan_DH_a/b_sf"/>
</dbReference>
<dbReference type="SUPFAM" id="SSF54665">
    <property type="entry name" value="CO dehydrogenase molybdoprotein N-domain-like"/>
    <property type="match status" value="1"/>
</dbReference>
<dbReference type="GO" id="GO:0005506">
    <property type="term" value="F:iron ion binding"/>
    <property type="evidence" value="ECO:0007669"/>
    <property type="project" value="InterPro"/>
</dbReference>
<evidence type="ECO:0000313" key="4">
    <source>
        <dbReference type="EMBL" id="SVA22890.1"/>
    </source>
</evidence>
<name>A0A381U3R7_9ZZZZ</name>
<dbReference type="PANTHER" id="PTHR11908">
    <property type="entry name" value="XANTHINE DEHYDROGENASE"/>
    <property type="match status" value="1"/>
</dbReference>
<evidence type="ECO:0000259" key="3">
    <source>
        <dbReference type="SMART" id="SM01008"/>
    </source>
</evidence>
<protein>
    <recommendedName>
        <fullName evidence="3">Aldehyde oxidase/xanthine dehydrogenase a/b hammerhead domain-containing protein</fullName>
    </recommendedName>
</protein>
<gene>
    <name evidence="4" type="ORF">METZ01_LOCUS75744</name>
</gene>
<dbReference type="InterPro" id="IPR008274">
    <property type="entry name" value="AldOxase/xan_DH_MoCoBD1"/>
</dbReference>
<proteinExistence type="predicted"/>
<sequence length="769" mass="84311">MKFAVGQPVTRIEDIRFITGQGQFTDDLKLPEMVHGAFVRSPYAHANIKNINIDEAFKMPGVIDIFLGERLQNEGLSHMSVIDFLQNKDGTPMNASKRPILAVNRVRHVGDPVAFVIAESFNQALDALEFIEVTYEELPCVTDTAKALDKNSPLLFNEFPSNCAVDWEIGSEKEWDEVKTKAHHISVVNLINNRIVVNPIEPRSALSDYNKDDESFTVYVESQGSHAMRERLANTLNIEEKKVKVITKDVGGGFGLKMMCFPEYIAVMHASRILNRPVKWTATRSESFLSDSQGRDHVTEASLALDSEGNFLGVQVNTVAAVGAYLSQYGIFIPTLAGAGMHVGVYKIPVLNNKVKVVYTNTVPVDAYRGAGRPEASYVIERLVDQAASDLGMNPIEIRTKNFVQPSDLGKTAEPIIPFDSCDFEKTTEISLINSSYESFEKRKEISSQENKLRGIGISYYTERTQGEGSENSRVVISGEGKVKVYAGTQATGQGHETAWTQIIVEKLGVEVEDVSIHFGNSDDLPGGGGTGGSKSLYMVAGAIDDASNTMLKKGVEIAANELDVSVDEIEYTTDAGPHFQVKGTNRNIDLYSVARIAEGQSNTQILDGESSYEHNAPTYPNGCHVCEVEIDQDTGRTYIVDYSAVDDFGKIINPLLVAGQVHGGIVQGLGQAMFEHAVYEEETGQLVNGSYMDYQMPRANDFPNFNIEYNEDAVCTTNMLGAKGCGEAGSIGSTTAYVNAVLDALKEYNTNNLNMPITAEKVWKIIKE</sequence>
<dbReference type="Pfam" id="PF01315">
    <property type="entry name" value="Ald_Xan_dh_C"/>
    <property type="match status" value="1"/>
</dbReference>
<dbReference type="InterPro" id="IPR037165">
    <property type="entry name" value="AldOxase/xan_DH_Mopterin-bd_sf"/>
</dbReference>
<keyword evidence="1" id="KW-0500">Molybdenum</keyword>
<dbReference type="AlphaFoldDB" id="A0A381U3R7"/>
<evidence type="ECO:0000256" key="1">
    <source>
        <dbReference type="ARBA" id="ARBA00022505"/>
    </source>
</evidence>
<accession>A0A381U3R7</accession>
<dbReference type="Gene3D" id="3.30.365.10">
    <property type="entry name" value="Aldehyde oxidase/xanthine dehydrogenase, molybdopterin binding domain"/>
    <property type="match status" value="4"/>
</dbReference>
<dbReference type="PANTHER" id="PTHR11908:SF132">
    <property type="entry name" value="ALDEHYDE OXIDASE 1-RELATED"/>
    <property type="match status" value="1"/>
</dbReference>
<dbReference type="SMART" id="SM01008">
    <property type="entry name" value="Ald_Xan_dh_C"/>
    <property type="match status" value="1"/>
</dbReference>